<feature type="non-terminal residue" evidence="2">
    <location>
        <position position="1"/>
    </location>
</feature>
<evidence type="ECO:0000256" key="1">
    <source>
        <dbReference type="SAM" id="MobiDB-lite"/>
    </source>
</evidence>
<proteinExistence type="predicted"/>
<sequence length="155" mass="18211">VEIKDDVFVSVPEKGQEHIYRFSKRQLQFMFWFLETGNFLEACAKVGATKNTVLRWFQGKPLRLYWEKLKKYYAQSRGLIPQYLDAKLYRGIAGLESHSKNQVEEMKLAYKRFGLLTERRIHEFSDESLSFEPSEPPRQIDGQSGEDKPKEDIQG</sequence>
<organism evidence="2">
    <name type="scientific">marine sediment metagenome</name>
    <dbReference type="NCBI Taxonomy" id="412755"/>
    <lineage>
        <taxon>unclassified sequences</taxon>
        <taxon>metagenomes</taxon>
        <taxon>ecological metagenomes</taxon>
    </lineage>
</organism>
<evidence type="ECO:0000313" key="2">
    <source>
        <dbReference type="EMBL" id="GAG24873.1"/>
    </source>
</evidence>
<reference evidence="2" key="1">
    <citation type="journal article" date="2014" name="Front. Microbiol.">
        <title>High frequency of phylogenetically diverse reductive dehalogenase-homologous genes in deep subseafloor sedimentary metagenomes.</title>
        <authorList>
            <person name="Kawai M."/>
            <person name="Futagami T."/>
            <person name="Toyoda A."/>
            <person name="Takaki Y."/>
            <person name="Nishi S."/>
            <person name="Hori S."/>
            <person name="Arai W."/>
            <person name="Tsubouchi T."/>
            <person name="Morono Y."/>
            <person name="Uchiyama I."/>
            <person name="Ito T."/>
            <person name="Fujiyama A."/>
            <person name="Inagaki F."/>
            <person name="Takami H."/>
        </authorList>
    </citation>
    <scope>NUCLEOTIDE SEQUENCE</scope>
    <source>
        <strain evidence="2">Expedition CK06-06</strain>
    </source>
</reference>
<dbReference type="AlphaFoldDB" id="X0WK39"/>
<comment type="caution">
    <text evidence="2">The sequence shown here is derived from an EMBL/GenBank/DDBJ whole genome shotgun (WGS) entry which is preliminary data.</text>
</comment>
<gene>
    <name evidence="2" type="ORF">S01H1_59098</name>
</gene>
<name>X0WK39_9ZZZZ</name>
<protein>
    <submittedName>
        <fullName evidence="2">Uncharacterized protein</fullName>
    </submittedName>
</protein>
<accession>X0WK39</accession>
<dbReference type="EMBL" id="BARS01038635">
    <property type="protein sequence ID" value="GAG24873.1"/>
    <property type="molecule type" value="Genomic_DNA"/>
</dbReference>
<feature type="region of interest" description="Disordered" evidence="1">
    <location>
        <begin position="126"/>
        <end position="155"/>
    </location>
</feature>
<feature type="compositionally biased region" description="Basic and acidic residues" evidence="1">
    <location>
        <begin position="145"/>
        <end position="155"/>
    </location>
</feature>